<reference evidence="2" key="2">
    <citation type="submission" date="2025-08" db="UniProtKB">
        <authorList>
            <consortium name="Ensembl"/>
        </authorList>
    </citation>
    <scope>IDENTIFICATION</scope>
</reference>
<sequence length="241" mass="25973">VQQRESYDSLQHGGDLWAYSDESSGGHCGCHDEHQIPKHCGRNPNRALRQDEIQHQTPNGTITSTIDPPKLPQYPKLPIQRNGETDPGRKSPSKPVADGKLESCPEVDVGKLVSRLQDGGTKAIPKTTNGPVPGFGPTKAPTFHIKRPAPRPLVHPKEGDSDSFSKVRPPGDKPTIIRPPVRPPDPPCRVAAPQKPEPKPDIVAGNAGEIPSSVVASRTRFFETASRKTGSSQGRLPGDES</sequence>
<accession>A0A9L0IAR0</accession>
<organism evidence="2 3">
    <name type="scientific">Equus asinus</name>
    <name type="common">Donkey</name>
    <name type="synonym">Equus africanus asinus</name>
    <dbReference type="NCBI Taxonomy" id="9793"/>
    <lineage>
        <taxon>Eukaryota</taxon>
        <taxon>Metazoa</taxon>
        <taxon>Chordata</taxon>
        <taxon>Craniata</taxon>
        <taxon>Vertebrata</taxon>
        <taxon>Euteleostomi</taxon>
        <taxon>Mammalia</taxon>
        <taxon>Eutheria</taxon>
        <taxon>Laurasiatheria</taxon>
        <taxon>Perissodactyla</taxon>
        <taxon>Equidae</taxon>
        <taxon>Equus</taxon>
    </lineage>
</organism>
<gene>
    <name evidence="2" type="primary">LOC106823810</name>
</gene>
<proteinExistence type="predicted"/>
<dbReference type="GeneTree" id="ENSGT00940000160157"/>
<dbReference type="Ensembl" id="ENSEAST00005072183.1">
    <property type="protein sequence ID" value="ENSEASP00005034804.1"/>
    <property type="gene ID" value="ENSEASG00005025864.1"/>
</dbReference>
<evidence type="ECO:0000313" key="2">
    <source>
        <dbReference type="Ensembl" id="ENSEASP00005034804.1"/>
    </source>
</evidence>
<reference evidence="2 3" key="1">
    <citation type="journal article" date="2020" name="Nat. Commun.">
        <title>Donkey genomes provide new insights into domestication and selection for coat color.</title>
        <authorList>
            <person name="Wang"/>
            <person name="C."/>
            <person name="Li"/>
            <person name="H."/>
            <person name="Guo"/>
            <person name="Y."/>
            <person name="Huang"/>
            <person name="J."/>
            <person name="Sun"/>
            <person name="Y."/>
            <person name="Min"/>
            <person name="J."/>
            <person name="Wang"/>
            <person name="J."/>
            <person name="Fang"/>
            <person name="X."/>
            <person name="Zhao"/>
            <person name="Z."/>
            <person name="Wang"/>
            <person name="S."/>
            <person name="Zhang"/>
            <person name="Y."/>
            <person name="Liu"/>
            <person name="Q."/>
            <person name="Jiang"/>
            <person name="Q."/>
            <person name="Wang"/>
            <person name="X."/>
            <person name="Guo"/>
            <person name="Y."/>
            <person name="Yang"/>
            <person name="C."/>
            <person name="Wang"/>
            <person name="Y."/>
            <person name="Tian"/>
            <person name="F."/>
            <person name="Zhuang"/>
            <person name="G."/>
            <person name="Fan"/>
            <person name="Y."/>
            <person name="Gao"/>
            <person name="Q."/>
            <person name="Li"/>
            <person name="Y."/>
            <person name="Ju"/>
            <person name="Z."/>
            <person name="Li"/>
            <person name="J."/>
            <person name="Li"/>
            <person name="R."/>
            <person name="Hou"/>
            <person name="M."/>
            <person name="Yang"/>
            <person name="G."/>
            <person name="Liu"/>
            <person name="G."/>
            <person name="Liu"/>
            <person name="W."/>
            <person name="Guo"/>
            <person name="J."/>
            <person name="Pan"/>
            <person name="S."/>
            <person name="Fan"/>
            <person name="G."/>
            <person name="Zhang"/>
            <person name="W."/>
            <person name="Zhang"/>
            <person name="R."/>
            <person name="Yu"/>
            <person name="J."/>
            <person name="Zhang"/>
            <person name="X."/>
            <person name="Yin"/>
            <person name="Q."/>
            <person name="Ji"/>
            <person name="C."/>
            <person name="Jin"/>
            <person name="Y."/>
            <person name="Yue"/>
            <person name="G."/>
            <person name="Liu"/>
            <person name="M."/>
            <person name="Xu"/>
            <person name="J."/>
            <person name="Liu"/>
            <person name="S."/>
            <person name="Jordana"/>
            <person name="J."/>
            <person name="Noce"/>
            <person name="A."/>
            <person name="Amills"/>
            <person name="M."/>
            <person name="Wu"/>
            <person name="D.D."/>
            <person name="Li"/>
            <person name="S."/>
            <person name="Zhou"/>
            <person name="X. and Zhong"/>
            <person name="J."/>
        </authorList>
    </citation>
    <scope>NUCLEOTIDE SEQUENCE [LARGE SCALE GENOMIC DNA]</scope>
</reference>
<name>A0A9L0IAR0_EQUAS</name>
<feature type="compositionally biased region" description="Basic and acidic residues" evidence="1">
    <location>
        <begin position="155"/>
        <end position="171"/>
    </location>
</feature>
<protein>
    <submittedName>
        <fullName evidence="2">Uncharacterized protein</fullName>
    </submittedName>
</protein>
<keyword evidence="3" id="KW-1185">Reference proteome</keyword>
<dbReference type="Proteomes" id="UP000694387">
    <property type="component" value="Chromosome X"/>
</dbReference>
<feature type="compositionally biased region" description="Polar residues" evidence="1">
    <location>
        <begin position="55"/>
        <end position="66"/>
    </location>
</feature>
<dbReference type="AlphaFoldDB" id="A0A9L0IAR0"/>
<evidence type="ECO:0000313" key="3">
    <source>
        <dbReference type="Proteomes" id="UP000694387"/>
    </source>
</evidence>
<reference evidence="2" key="3">
    <citation type="submission" date="2025-09" db="UniProtKB">
        <authorList>
            <consortium name="Ensembl"/>
        </authorList>
    </citation>
    <scope>IDENTIFICATION</scope>
</reference>
<feature type="region of interest" description="Disordered" evidence="1">
    <location>
        <begin position="1"/>
        <end position="241"/>
    </location>
</feature>
<evidence type="ECO:0000256" key="1">
    <source>
        <dbReference type="SAM" id="MobiDB-lite"/>
    </source>
</evidence>